<proteinExistence type="inferred from homology"/>
<evidence type="ECO:0000256" key="1">
    <source>
        <dbReference type="ARBA" id="ARBA00006781"/>
    </source>
</evidence>
<dbReference type="GO" id="GO:0005634">
    <property type="term" value="C:nucleus"/>
    <property type="evidence" value="ECO:0007669"/>
    <property type="project" value="TreeGrafter"/>
</dbReference>
<comment type="similarity">
    <text evidence="1">Belongs to the BCP1 family.</text>
</comment>
<gene>
    <name evidence="3" type="ORF">M413DRAFT_447439</name>
</gene>
<dbReference type="Proteomes" id="UP000053424">
    <property type="component" value="Unassembled WGS sequence"/>
</dbReference>
<dbReference type="STRING" id="686832.A0A0C2XN61"/>
<accession>A0A0C2XN61</accession>
<dbReference type="AlphaFoldDB" id="A0A0C2XN61"/>
<dbReference type="PANTHER" id="PTHR13261:SF0">
    <property type="entry name" value="BRCA2 AND CDKN1A-INTERACTING PROTEIN"/>
    <property type="match status" value="1"/>
</dbReference>
<dbReference type="HOGENOM" id="CLU_068770_2_0_1"/>
<dbReference type="PANTHER" id="PTHR13261">
    <property type="entry name" value="BRCA2 AND CDKN1A INTERACTING PROTEIN"/>
    <property type="match status" value="1"/>
</dbReference>
<sequence length="306" mass="34073">MPKRKQADDDDDAASSSSDISLVDVSFDFFDPNPKVDYHAIKRLLTQLLQRDAEELHVNELADLILSQPTVGTTVKTDGIESDPFALFTVLNMHLHHQNTSIKAIANYLLSVASTHDAAFHETLKALFSQSDAHVGLVLCERLVNMPVQVVPPMYNMLANEMKWAIDDGEPYNFTHLIFLSRVYHLSEEEESLLANSASRRQRSSSEANSSTKKQKKHRPPEADQDGMARPPDGIYPFHPEDDILLKSCLHAMTYPYVAPLPPLVQETRSRDAFGLDIRGRAMLIAGGVDVLRDLGGKMSEMFGTG</sequence>
<keyword evidence="4" id="KW-1185">Reference proteome</keyword>
<evidence type="ECO:0000313" key="4">
    <source>
        <dbReference type="Proteomes" id="UP000053424"/>
    </source>
</evidence>
<dbReference type="Pfam" id="PF13862">
    <property type="entry name" value="BCCIP"/>
    <property type="match status" value="1"/>
</dbReference>
<feature type="non-terminal residue" evidence="3">
    <location>
        <position position="1"/>
    </location>
</feature>
<protein>
    <recommendedName>
        <fullName evidence="5">Protein BCP1</fullName>
    </recommendedName>
</protein>
<dbReference type="EMBL" id="KN831787">
    <property type="protein sequence ID" value="KIM39088.1"/>
    <property type="molecule type" value="Genomic_DNA"/>
</dbReference>
<evidence type="ECO:0000313" key="3">
    <source>
        <dbReference type="EMBL" id="KIM39088.1"/>
    </source>
</evidence>
<evidence type="ECO:0000256" key="2">
    <source>
        <dbReference type="SAM" id="MobiDB-lite"/>
    </source>
</evidence>
<reference evidence="3 4" key="1">
    <citation type="submission" date="2014-04" db="EMBL/GenBank/DDBJ databases">
        <authorList>
            <consortium name="DOE Joint Genome Institute"/>
            <person name="Kuo A."/>
            <person name="Gay G."/>
            <person name="Dore J."/>
            <person name="Kohler A."/>
            <person name="Nagy L.G."/>
            <person name="Floudas D."/>
            <person name="Copeland A."/>
            <person name="Barry K.W."/>
            <person name="Cichocki N."/>
            <person name="Veneault-Fourrey C."/>
            <person name="LaButti K."/>
            <person name="Lindquist E.A."/>
            <person name="Lipzen A."/>
            <person name="Lundell T."/>
            <person name="Morin E."/>
            <person name="Murat C."/>
            <person name="Sun H."/>
            <person name="Tunlid A."/>
            <person name="Henrissat B."/>
            <person name="Grigoriev I.V."/>
            <person name="Hibbett D.S."/>
            <person name="Martin F."/>
            <person name="Nordberg H.P."/>
            <person name="Cantor M.N."/>
            <person name="Hua S.X."/>
        </authorList>
    </citation>
    <scope>NUCLEOTIDE SEQUENCE [LARGE SCALE GENOMIC DNA]</scope>
    <source>
        <strain evidence="4">h7</strain>
    </source>
</reference>
<organism evidence="3 4">
    <name type="scientific">Hebeloma cylindrosporum</name>
    <dbReference type="NCBI Taxonomy" id="76867"/>
    <lineage>
        <taxon>Eukaryota</taxon>
        <taxon>Fungi</taxon>
        <taxon>Dikarya</taxon>
        <taxon>Basidiomycota</taxon>
        <taxon>Agaricomycotina</taxon>
        <taxon>Agaricomycetes</taxon>
        <taxon>Agaricomycetidae</taxon>
        <taxon>Agaricales</taxon>
        <taxon>Agaricineae</taxon>
        <taxon>Hymenogastraceae</taxon>
        <taxon>Hebeloma</taxon>
    </lineage>
</organism>
<reference evidence="4" key="2">
    <citation type="submission" date="2015-01" db="EMBL/GenBank/DDBJ databases">
        <title>Evolutionary Origins and Diversification of the Mycorrhizal Mutualists.</title>
        <authorList>
            <consortium name="DOE Joint Genome Institute"/>
            <consortium name="Mycorrhizal Genomics Consortium"/>
            <person name="Kohler A."/>
            <person name="Kuo A."/>
            <person name="Nagy L.G."/>
            <person name="Floudas D."/>
            <person name="Copeland A."/>
            <person name="Barry K.W."/>
            <person name="Cichocki N."/>
            <person name="Veneault-Fourrey C."/>
            <person name="LaButti K."/>
            <person name="Lindquist E.A."/>
            <person name="Lipzen A."/>
            <person name="Lundell T."/>
            <person name="Morin E."/>
            <person name="Murat C."/>
            <person name="Riley R."/>
            <person name="Ohm R."/>
            <person name="Sun H."/>
            <person name="Tunlid A."/>
            <person name="Henrissat B."/>
            <person name="Grigoriev I.V."/>
            <person name="Hibbett D.S."/>
            <person name="Martin F."/>
        </authorList>
    </citation>
    <scope>NUCLEOTIDE SEQUENCE [LARGE SCALE GENOMIC DNA]</scope>
    <source>
        <strain evidence="4">h7</strain>
    </source>
</reference>
<name>A0A0C2XN61_HEBCY</name>
<dbReference type="PIRSF" id="PIRSF028983">
    <property type="entry name" value="BCP1"/>
    <property type="match status" value="1"/>
</dbReference>
<dbReference type="InterPro" id="IPR025602">
    <property type="entry name" value="BCP1_family"/>
</dbReference>
<feature type="region of interest" description="Disordered" evidence="2">
    <location>
        <begin position="195"/>
        <end position="234"/>
    </location>
</feature>
<dbReference type="OrthoDB" id="27543at2759"/>
<feature type="compositionally biased region" description="Low complexity" evidence="2">
    <location>
        <begin position="195"/>
        <end position="211"/>
    </location>
</feature>
<evidence type="ECO:0008006" key="5">
    <source>
        <dbReference type="Google" id="ProtNLM"/>
    </source>
</evidence>